<accession>W6QM65</accession>
<feature type="compositionally biased region" description="Polar residues" evidence="1">
    <location>
        <begin position="14"/>
        <end position="25"/>
    </location>
</feature>
<proteinExistence type="predicted"/>
<feature type="compositionally biased region" description="Polar residues" evidence="1">
    <location>
        <begin position="1295"/>
        <end position="1310"/>
    </location>
</feature>
<name>W6QM65_PENRF</name>
<dbReference type="GO" id="GO:0016020">
    <property type="term" value="C:membrane"/>
    <property type="evidence" value="ECO:0007669"/>
    <property type="project" value="TreeGrafter"/>
</dbReference>
<feature type="compositionally biased region" description="Basic residues" evidence="1">
    <location>
        <begin position="1350"/>
        <end position="1360"/>
    </location>
</feature>
<dbReference type="OrthoDB" id="9999821at2759"/>
<feature type="compositionally biased region" description="Polar residues" evidence="1">
    <location>
        <begin position="324"/>
        <end position="334"/>
    </location>
</feature>
<sequence length="1360" mass="151729">MATMAMRQSPDMANGSSNPQISNGAQRAPARRNRQKTPSAESSEYEAEYDNPKTAQTSGSDGLAPGQGDKSFSARARNQPEANLNYTTRKPIPPSTPELSEKSSTPRGLSTEPYHPEPSAKMPEIQVQSPPPAPVVSSPPTRSNTTRSISANDSRPDWASERSPLQKLEVTLTGISKEEKRARVQQAEIKARERLARKKAEQEKAELAASLAREASTQRAQPESEPSPGAARRNEQRDIPIGDRKEDGMRNGHAATPPQQRQPSIAVRHNRTVSANPQYQYNRRPEEPQYTRAEAAIPLSAKIGNVPRRSVTVSGPAAKPAPANNISHSRSMSQAGPRPMKASGALRAETTDEMLTPPRAQDSAESQVRPKKQSKQSVSFNVPPPTPPPIFEWRNAQPARLAALDFDIQNFDVERSKAWWAGASNEDRRKSRALPKNYKSPAQKLTGMTEHKNFQPQLFLRCGPLLRYTGIQRARLDRASGPIEKDIWRGSIMIVTKDSRSSYDTPPTLRLFSQPMDLLPPPPVEISHEDGMQLAPEYVDPTAGLMKVGRDGRPLYVRPVEHVEEQVDLSFVENDDGIYELSPSMIDYTSEGIKQPMTSTRMPSVDGEMASLYRDIPGARLYADAARDVTFWRFNLEVELSTTQQRIAYRINQGPALGFWVPPAGESMNIMFHSGNGFSPSVDSDRVCGPDPLWRDILNEHQTRPFHVMIGGGDQIFNDSGITESPFFQEWLRMKNAAERYGASFTREFRAELEQFYLDHYAAWFSQGLFSLANSQIPMVNMWNDHEIFEGFGSYHDDFMRTSVISGIGKIAFKYYLLFQHHSVPDEIEADEPSWLLGAHPGPYIEQKSRNLFMSLGQGVSLLGLDCRTERRSNEVLSEETCDLLWDRCHREIMNGETKHLIVLSSVPVAYPRVAMLRNFMNSRKSLGKAGVLGGLVNRSGPNVEVFDDHWAGKHLKSERTWLIEDLQDLAAEKSVRITILSGDVHLAAIGQFYSNPKLNIAKDHDYRYMPNVISSAIADIPETDLIADMINKRSTLHHMDSNTDEDVVPIFFQDVNGKARNNKRLLPRRNWCSIREYKPGSTPPDTPESEIIEAPEPRPNKLQRTLSLGRGDQGSTGKPGILRRLSTRGPPPTRTMSFNRGDEATFNRRASLDGPTQPHENGDSYFPGTGAAPPPRPGSFHRRPTNLSQKAARKAAKMGDNGAGAYINLEGGLAITLNLEISPQDPSGVTAPYKLLVPALHYNGTEYDPPPAQIVKGWRKFLPRRKKNGEAGGRPEADDYSDDEQDDYEDYDLINNTRANAATSQQHQPQYEGYPGSEEEDGDSEGEVPQRPPRQVMAEQSPSSEEHSRPRKKKWFGVI</sequence>
<dbReference type="PANTHER" id="PTHR46689:SF1">
    <property type="entry name" value="PHOD-LIKE PHOSPHATASE DOMAIN-CONTAINING PROTEIN"/>
    <property type="match status" value="1"/>
</dbReference>
<organism evidence="3 4">
    <name type="scientific">Penicillium roqueforti (strain FM164)</name>
    <dbReference type="NCBI Taxonomy" id="1365484"/>
    <lineage>
        <taxon>Eukaryota</taxon>
        <taxon>Fungi</taxon>
        <taxon>Dikarya</taxon>
        <taxon>Ascomycota</taxon>
        <taxon>Pezizomycotina</taxon>
        <taxon>Eurotiomycetes</taxon>
        <taxon>Eurotiomycetidae</taxon>
        <taxon>Eurotiales</taxon>
        <taxon>Aspergillaceae</taxon>
        <taxon>Penicillium</taxon>
    </lineage>
</organism>
<dbReference type="CDD" id="cd07389">
    <property type="entry name" value="MPP_PhoD"/>
    <property type="match status" value="1"/>
</dbReference>
<feature type="compositionally biased region" description="Basic and acidic residues" evidence="1">
    <location>
        <begin position="189"/>
        <end position="206"/>
    </location>
</feature>
<dbReference type="STRING" id="1365484.W6QM65"/>
<dbReference type="InterPro" id="IPR038607">
    <property type="entry name" value="PhoD-like_sf"/>
</dbReference>
<evidence type="ECO:0000256" key="1">
    <source>
        <dbReference type="SAM" id="MobiDB-lite"/>
    </source>
</evidence>
<feature type="region of interest" description="Disordered" evidence="1">
    <location>
        <begin position="310"/>
        <end position="387"/>
    </location>
</feature>
<feature type="domain" description="PhoD-like phosphatase" evidence="2">
    <location>
        <begin position="668"/>
        <end position="921"/>
    </location>
</feature>
<reference evidence="3" key="1">
    <citation type="journal article" date="2014" name="Nat. Commun.">
        <title>Multiple recent horizontal transfers of a large genomic region in cheese making fungi.</title>
        <authorList>
            <person name="Cheeseman K."/>
            <person name="Ropars J."/>
            <person name="Renault P."/>
            <person name="Dupont J."/>
            <person name="Gouzy J."/>
            <person name="Branca A."/>
            <person name="Abraham A.L."/>
            <person name="Ceppi M."/>
            <person name="Conseiller E."/>
            <person name="Debuchy R."/>
            <person name="Malagnac F."/>
            <person name="Goarin A."/>
            <person name="Silar P."/>
            <person name="Lacoste S."/>
            <person name="Sallet E."/>
            <person name="Bensimon A."/>
            <person name="Giraud T."/>
            <person name="Brygoo Y."/>
        </authorList>
    </citation>
    <scope>NUCLEOTIDE SEQUENCE [LARGE SCALE GENOMIC DNA]</scope>
    <source>
        <strain evidence="3">FM164</strain>
    </source>
</reference>
<dbReference type="PANTHER" id="PTHR46689">
    <property type="entry name" value="MEMBRANE PROTEIN, PUTATIVE-RELATED"/>
    <property type="match status" value="1"/>
</dbReference>
<feature type="region of interest" description="Disordered" evidence="1">
    <location>
        <begin position="1266"/>
        <end position="1360"/>
    </location>
</feature>
<evidence type="ECO:0000259" key="2">
    <source>
        <dbReference type="Pfam" id="PF19050"/>
    </source>
</evidence>
<dbReference type="InterPro" id="IPR018946">
    <property type="entry name" value="PhoD-like_MPP"/>
</dbReference>
<evidence type="ECO:0000313" key="3">
    <source>
        <dbReference type="EMBL" id="CDM37938.1"/>
    </source>
</evidence>
<keyword evidence="4" id="KW-1185">Reference proteome</keyword>
<feature type="compositionally biased region" description="Acidic residues" evidence="1">
    <location>
        <begin position="1279"/>
        <end position="1293"/>
    </location>
</feature>
<dbReference type="Gene3D" id="3.60.21.70">
    <property type="entry name" value="PhoD-like phosphatase"/>
    <property type="match status" value="1"/>
</dbReference>
<protein>
    <recommendedName>
        <fullName evidence="2">PhoD-like phosphatase domain-containing protein</fullName>
    </recommendedName>
</protein>
<dbReference type="Proteomes" id="UP000030686">
    <property type="component" value="Unassembled WGS sequence"/>
</dbReference>
<dbReference type="InterPro" id="IPR043904">
    <property type="entry name" value="PhoD_2-like"/>
</dbReference>
<gene>
    <name evidence="3" type="ORF">PROQFM164_S07g000287</name>
</gene>
<dbReference type="OMA" id="FHRRPTN"/>
<evidence type="ECO:0000313" key="4">
    <source>
        <dbReference type="Proteomes" id="UP000030686"/>
    </source>
</evidence>
<dbReference type="Pfam" id="PF19050">
    <property type="entry name" value="PhoD_2"/>
    <property type="match status" value="1"/>
</dbReference>
<feature type="compositionally biased region" description="Acidic residues" evidence="1">
    <location>
        <begin position="1318"/>
        <end position="1327"/>
    </location>
</feature>
<feature type="region of interest" description="Disordered" evidence="1">
    <location>
        <begin position="1"/>
        <end position="290"/>
    </location>
</feature>
<feature type="compositionally biased region" description="Basic and acidic residues" evidence="1">
    <location>
        <begin position="232"/>
        <end position="250"/>
    </location>
</feature>
<dbReference type="EMBL" id="HG792021">
    <property type="protein sequence ID" value="CDM37938.1"/>
    <property type="molecule type" value="Genomic_DNA"/>
</dbReference>
<feature type="compositionally biased region" description="Polar residues" evidence="1">
    <location>
        <begin position="272"/>
        <end position="281"/>
    </location>
</feature>
<feature type="region of interest" description="Disordered" evidence="1">
    <location>
        <begin position="1077"/>
        <end position="1185"/>
    </location>
</feature>
<feature type="compositionally biased region" description="Low complexity" evidence="1">
    <location>
        <begin position="135"/>
        <end position="150"/>
    </location>
</feature>